<dbReference type="PROSITE" id="PS51034">
    <property type="entry name" value="ZP_2"/>
    <property type="match status" value="1"/>
</dbReference>
<dbReference type="PANTHER" id="PTHR14002">
    <property type="entry name" value="ENDOGLIN/TGF-BETA RECEPTOR TYPE III"/>
    <property type="match status" value="1"/>
</dbReference>
<gene>
    <name evidence="5" type="ORF">WMY93_012859</name>
</gene>
<evidence type="ECO:0000259" key="4">
    <source>
        <dbReference type="PROSITE" id="PS51034"/>
    </source>
</evidence>
<evidence type="ECO:0000256" key="3">
    <source>
        <dbReference type="SAM" id="Phobius"/>
    </source>
</evidence>
<dbReference type="Gene3D" id="2.60.40.4100">
    <property type="entry name" value="Zona pellucida, ZP-C domain"/>
    <property type="match status" value="1"/>
</dbReference>
<dbReference type="PANTHER" id="PTHR14002:SF59">
    <property type="entry name" value="CUB AND ZONA PELLUCIDA-LIKE DOMAIN-CONTAINING PROTEIN 1-RELATED"/>
    <property type="match status" value="1"/>
</dbReference>
<keyword evidence="3" id="KW-0472">Membrane</keyword>
<dbReference type="InterPro" id="IPR001507">
    <property type="entry name" value="ZP_dom"/>
</dbReference>
<keyword evidence="2" id="KW-1015">Disulfide bond</keyword>
<feature type="transmembrane region" description="Helical" evidence="3">
    <location>
        <begin position="594"/>
        <end position="617"/>
    </location>
</feature>
<keyword evidence="3" id="KW-0812">Transmembrane</keyword>
<accession>A0AAW0NYP6</accession>
<dbReference type="Proteomes" id="UP001460270">
    <property type="component" value="Unassembled WGS sequence"/>
</dbReference>
<feature type="domain" description="ZP" evidence="4">
    <location>
        <begin position="248"/>
        <end position="493"/>
    </location>
</feature>
<comment type="caution">
    <text evidence="5">The sequence shown here is derived from an EMBL/GenBank/DDBJ whole genome shotgun (WGS) entry which is preliminary data.</text>
</comment>
<reference evidence="6" key="1">
    <citation type="submission" date="2024-04" db="EMBL/GenBank/DDBJ databases">
        <title>Salinicola lusitanus LLJ914,a marine bacterium isolated from the Okinawa Trough.</title>
        <authorList>
            <person name="Li J."/>
        </authorList>
    </citation>
    <scope>NUCLEOTIDE SEQUENCE [LARGE SCALE GENOMIC DNA]</scope>
</reference>
<dbReference type="Pfam" id="PF00100">
    <property type="entry name" value="Zona_pellucida"/>
    <property type="match status" value="1"/>
</dbReference>
<dbReference type="InterPro" id="IPR042235">
    <property type="entry name" value="ZP-C_dom"/>
</dbReference>
<name>A0AAW0NYP6_9GOBI</name>
<evidence type="ECO:0000313" key="5">
    <source>
        <dbReference type="EMBL" id="KAK7912648.1"/>
    </source>
</evidence>
<dbReference type="InterPro" id="IPR055356">
    <property type="entry name" value="ZP-N"/>
</dbReference>
<evidence type="ECO:0000313" key="6">
    <source>
        <dbReference type="Proteomes" id="UP001460270"/>
    </source>
</evidence>
<dbReference type="EMBL" id="JBBPFD010000009">
    <property type="protein sequence ID" value="KAK7912648.1"/>
    <property type="molecule type" value="Genomic_DNA"/>
</dbReference>
<dbReference type="InterPro" id="IPR055355">
    <property type="entry name" value="ZP-C"/>
</dbReference>
<proteinExistence type="predicted"/>
<keyword evidence="6" id="KW-1185">Reference proteome</keyword>
<dbReference type="SMART" id="SM00241">
    <property type="entry name" value="ZP"/>
    <property type="match status" value="1"/>
</dbReference>
<sequence>MTLGRRSDTYSINHCPVSATVAFIRVPKNCFTTVHLLAHDPDGDEVKCRFTGTAPENFVLDENKCSLSASGDLTVGVHVFEVMVEDFPHRNISMSFPDGTTEEINASDPSLEPMCSVKLLFSIEVLAALPSCELGHVQPMFLSRTPSRNILIYASVGKPVTVFAEAQAQHNTIHDFQVSGPRNMTKEFKDNSLGKAQVTLSWTPTNEDLYRHIPVCFTAETDETQSEMRCVVIVVTRSTLTQGKADVTCKSNQMTVSLEKASMPGIDVNYLMLLDKSCSLTSNGTHIMGTMTFTACGTIIEDKGDFIVFSNEIDSFELPTEVITRRKKVKIGFSCQFPKFISISTYFKVHQDDYIFTESKFGSFGYTFEIYKDSNFTQKVEPNEYPVEVKLFDIIYMSIQAKSDLQQVTMFVESCKATPDDNPDNTLNYDIIKDGCNKDETVEFKSKTDTRNNFQVQAFKFSGNNDQVYITCSVILCEKNNEFSRCSQGCVETVSKETEDHRITQGPFRFVGEALAPNDNDYDSGEDNGFIANMATNPPTKNSEVKEEKHEKTVTKISPTLPVQEPAPEEKKAEGDGDVNVTYRSIQGVLASNLITIIFATAFIVSVIVMVSVLCYFTKRRREDDRKLLLDSD</sequence>
<dbReference type="Pfam" id="PF23344">
    <property type="entry name" value="ZP-N"/>
    <property type="match status" value="1"/>
</dbReference>
<dbReference type="Gene3D" id="2.60.40.3210">
    <property type="entry name" value="Zona pellucida, ZP-N domain"/>
    <property type="match status" value="1"/>
</dbReference>
<keyword evidence="1" id="KW-0732">Signal</keyword>
<organism evidence="5 6">
    <name type="scientific">Mugilogobius chulae</name>
    <name type="common">yellowstripe goby</name>
    <dbReference type="NCBI Taxonomy" id="88201"/>
    <lineage>
        <taxon>Eukaryota</taxon>
        <taxon>Metazoa</taxon>
        <taxon>Chordata</taxon>
        <taxon>Craniata</taxon>
        <taxon>Vertebrata</taxon>
        <taxon>Euteleostomi</taxon>
        <taxon>Actinopterygii</taxon>
        <taxon>Neopterygii</taxon>
        <taxon>Teleostei</taxon>
        <taxon>Neoteleostei</taxon>
        <taxon>Acanthomorphata</taxon>
        <taxon>Gobiaria</taxon>
        <taxon>Gobiiformes</taxon>
        <taxon>Gobioidei</taxon>
        <taxon>Gobiidae</taxon>
        <taxon>Gobionellinae</taxon>
        <taxon>Mugilogobius</taxon>
    </lineage>
</organism>
<evidence type="ECO:0000256" key="1">
    <source>
        <dbReference type="ARBA" id="ARBA00022729"/>
    </source>
</evidence>
<dbReference type="AlphaFoldDB" id="A0AAW0NYP6"/>
<evidence type="ECO:0000256" key="2">
    <source>
        <dbReference type="ARBA" id="ARBA00023157"/>
    </source>
</evidence>
<protein>
    <recommendedName>
        <fullName evidence="4">ZP domain-containing protein</fullName>
    </recommendedName>
</protein>
<keyword evidence="3" id="KW-1133">Transmembrane helix</keyword>